<dbReference type="Pfam" id="PF13855">
    <property type="entry name" value="LRR_8"/>
    <property type="match status" value="1"/>
</dbReference>
<dbReference type="AlphaFoldDB" id="A0A182S3Z6"/>
<dbReference type="STRING" id="62324.A0A182S3Z6"/>
<evidence type="ECO:0000256" key="2">
    <source>
        <dbReference type="ARBA" id="ARBA00022737"/>
    </source>
</evidence>
<organism evidence="3">
    <name type="scientific">Anopheles funestus</name>
    <name type="common">African malaria mosquito</name>
    <dbReference type="NCBI Taxonomy" id="62324"/>
    <lineage>
        <taxon>Eukaryota</taxon>
        <taxon>Metazoa</taxon>
        <taxon>Ecdysozoa</taxon>
        <taxon>Arthropoda</taxon>
        <taxon>Hexapoda</taxon>
        <taxon>Insecta</taxon>
        <taxon>Pterygota</taxon>
        <taxon>Neoptera</taxon>
        <taxon>Endopterygota</taxon>
        <taxon>Diptera</taxon>
        <taxon>Nematocera</taxon>
        <taxon>Culicoidea</taxon>
        <taxon>Culicidae</taxon>
        <taxon>Anophelinae</taxon>
        <taxon>Anopheles</taxon>
    </lineage>
</organism>
<dbReference type="InterPro" id="IPR032675">
    <property type="entry name" value="LRR_dom_sf"/>
</dbReference>
<protein>
    <submittedName>
        <fullName evidence="3">Uncharacterized protein</fullName>
    </submittedName>
</protein>
<keyword evidence="2" id="KW-0677">Repeat</keyword>
<evidence type="ECO:0000256" key="1">
    <source>
        <dbReference type="ARBA" id="ARBA00022614"/>
    </source>
</evidence>
<dbReference type="InterPro" id="IPR050333">
    <property type="entry name" value="SLRP"/>
</dbReference>
<dbReference type="EnsemblMetazoa" id="AFUN015124-RA">
    <property type="protein sequence ID" value="AFUN015124-PA"/>
    <property type="gene ID" value="AFUN015124"/>
</dbReference>
<evidence type="ECO:0000313" key="3">
    <source>
        <dbReference type="EnsemblMetazoa" id="AFUN015124-PA"/>
    </source>
</evidence>
<accession>A0A182S3Z6</accession>
<dbReference type="Gene3D" id="3.80.10.10">
    <property type="entry name" value="Ribonuclease Inhibitor"/>
    <property type="match status" value="2"/>
</dbReference>
<dbReference type="VEuPathDB" id="VectorBase:AFUN015124"/>
<dbReference type="PANTHER" id="PTHR45712">
    <property type="entry name" value="AGAP008170-PA"/>
    <property type="match status" value="1"/>
</dbReference>
<dbReference type="PANTHER" id="PTHR45712:SF22">
    <property type="entry name" value="INSULIN-LIKE GROWTH FACTOR-BINDING PROTEIN COMPLEX ACID LABILE SUBUNIT"/>
    <property type="match status" value="1"/>
</dbReference>
<reference evidence="3" key="1">
    <citation type="submission" date="2020-05" db="UniProtKB">
        <authorList>
            <consortium name="EnsemblMetazoa"/>
        </authorList>
    </citation>
    <scope>IDENTIFICATION</scope>
    <source>
        <strain evidence="3">FUMOZ</strain>
    </source>
</reference>
<dbReference type="InterPro" id="IPR001611">
    <property type="entry name" value="Leu-rich_rpt"/>
</dbReference>
<keyword evidence="1" id="KW-0433">Leucine-rich repeat</keyword>
<name>A0A182S3Z6_ANOFN</name>
<dbReference type="SUPFAM" id="SSF52058">
    <property type="entry name" value="L domain-like"/>
    <property type="match status" value="1"/>
</dbReference>
<sequence>MLLQLINFETSTFDRATIKHLPPALDELEIINSKSLQRFVLPSNLTIRRIALIKTQLSKIELQCNDVILQLFIVGSKLQKIPVSLRNLKNLLNFKLQQSYIHHLNLDLLQWFNQLDSLELMQNRIQSITSTLNHRQQRKFDMLNLSNNQLRIINLEVALPIGWFKNVNLSYNKLELLVGRFPGGHLQNLMLSHNRLKTLDFCQWELMPSLETIALDSNQLLRLPNCMHQLPGIYNICFSKNNLTSVNMDAFSDMEDLLDLDLSSNHISLITFREEKYPKRLVELILSNNKIECNNPGDLPFCPLDIEFLPSSPNSAWSRNNNSLQRQLTITTA</sequence>
<proteinExistence type="predicted"/>
<dbReference type="GO" id="GO:0005615">
    <property type="term" value="C:extracellular space"/>
    <property type="evidence" value="ECO:0007669"/>
    <property type="project" value="TreeGrafter"/>
</dbReference>
<dbReference type="VEuPathDB" id="VectorBase:AFUN2_003119"/>